<evidence type="ECO:0000259" key="1">
    <source>
        <dbReference type="Pfam" id="PF07615"/>
    </source>
</evidence>
<accession>A0A316FZW4</accession>
<dbReference type="RefSeq" id="WP_109762023.1">
    <property type="nucleotide sequence ID" value="NZ_QGGU01000002.1"/>
</dbReference>
<feature type="domain" description="Thiamin/hydroxymethyl pyrimidine-binding YkoF putative" evidence="1">
    <location>
        <begin position="5"/>
        <end position="65"/>
    </location>
</feature>
<protein>
    <submittedName>
        <fullName evidence="2">YKOF-related protein</fullName>
    </submittedName>
</protein>
<dbReference type="OrthoDB" id="164222at2"/>
<organism evidence="2 3">
    <name type="scientific">Pleionea mediterranea</name>
    <dbReference type="NCBI Taxonomy" id="523701"/>
    <lineage>
        <taxon>Bacteria</taxon>
        <taxon>Pseudomonadati</taxon>
        <taxon>Pseudomonadota</taxon>
        <taxon>Gammaproteobacteria</taxon>
        <taxon>Oceanospirillales</taxon>
        <taxon>Pleioneaceae</taxon>
        <taxon>Pleionea</taxon>
    </lineage>
</organism>
<dbReference type="InterPro" id="IPR011522">
    <property type="entry name" value="Thiamin/HMP-bd_put_YkoF"/>
</dbReference>
<dbReference type="Proteomes" id="UP000245790">
    <property type="component" value="Unassembled WGS sequence"/>
</dbReference>
<sequence>MILSAEISLYPLKDGYIPDIKAFIDKLNCYDELTVQTNGMSTQICGDYDLVMKVLQTEMKATYQQAYKAIFVCKFLNSDIREFSAE</sequence>
<dbReference type="SUPFAM" id="SSF89957">
    <property type="entry name" value="MTH1187/YkoF-like"/>
    <property type="match status" value="1"/>
</dbReference>
<comment type="caution">
    <text evidence="2">The sequence shown here is derived from an EMBL/GenBank/DDBJ whole genome shotgun (WGS) entry which is preliminary data.</text>
</comment>
<proteinExistence type="predicted"/>
<dbReference type="Gene3D" id="3.30.70.930">
    <property type="match status" value="1"/>
</dbReference>
<dbReference type="EMBL" id="QGGU01000002">
    <property type="protein sequence ID" value="PWK53922.1"/>
    <property type="molecule type" value="Genomic_DNA"/>
</dbReference>
<dbReference type="AlphaFoldDB" id="A0A316FZW4"/>
<evidence type="ECO:0000313" key="2">
    <source>
        <dbReference type="EMBL" id="PWK53922.1"/>
    </source>
</evidence>
<dbReference type="Pfam" id="PF07615">
    <property type="entry name" value="Ykof"/>
    <property type="match status" value="1"/>
</dbReference>
<gene>
    <name evidence="2" type="ORF">C8D97_102314</name>
</gene>
<keyword evidence="3" id="KW-1185">Reference proteome</keyword>
<name>A0A316FZW4_9GAMM</name>
<dbReference type="InterPro" id="IPR029756">
    <property type="entry name" value="MTH1187/YkoF-like"/>
</dbReference>
<evidence type="ECO:0000313" key="3">
    <source>
        <dbReference type="Proteomes" id="UP000245790"/>
    </source>
</evidence>
<reference evidence="2 3" key="1">
    <citation type="submission" date="2018-05" db="EMBL/GenBank/DDBJ databases">
        <title>Genomic Encyclopedia of Type Strains, Phase IV (KMG-IV): sequencing the most valuable type-strain genomes for metagenomic binning, comparative biology and taxonomic classification.</title>
        <authorList>
            <person name="Goeker M."/>
        </authorList>
    </citation>
    <scope>NUCLEOTIDE SEQUENCE [LARGE SCALE GENOMIC DNA]</scope>
    <source>
        <strain evidence="2 3">DSM 25350</strain>
    </source>
</reference>